<organism evidence="2 3">
    <name type="scientific">Oryza sativa subsp. japonica</name>
    <name type="common">Rice</name>
    <dbReference type="NCBI Taxonomy" id="39947"/>
    <lineage>
        <taxon>Eukaryota</taxon>
        <taxon>Viridiplantae</taxon>
        <taxon>Streptophyta</taxon>
        <taxon>Embryophyta</taxon>
        <taxon>Tracheophyta</taxon>
        <taxon>Spermatophyta</taxon>
        <taxon>Magnoliopsida</taxon>
        <taxon>Liliopsida</taxon>
        <taxon>Poales</taxon>
        <taxon>Poaceae</taxon>
        <taxon>BOP clade</taxon>
        <taxon>Oryzoideae</taxon>
        <taxon>Oryzeae</taxon>
        <taxon>Oryzinae</taxon>
        <taxon>Oryza</taxon>
        <taxon>Oryza sativa</taxon>
    </lineage>
</organism>
<name>Q10KJ2_ORYSJ</name>
<protein>
    <submittedName>
        <fullName evidence="2">Uncharacterized protein</fullName>
    </submittedName>
</protein>
<reference evidence="3" key="2">
    <citation type="journal article" date="2008" name="Nucleic Acids Res.">
        <title>The rice annotation project database (RAP-DB): 2008 update.</title>
        <authorList>
            <consortium name="The rice annotation project (RAP)"/>
        </authorList>
    </citation>
    <scope>GENOME REANNOTATION</scope>
    <source>
        <strain evidence="3">cv. Nipponbare</strain>
    </source>
</reference>
<feature type="transmembrane region" description="Helical" evidence="1">
    <location>
        <begin position="6"/>
        <end position="28"/>
    </location>
</feature>
<reference evidence="3" key="1">
    <citation type="journal article" date="2005" name="Nature">
        <title>The map-based sequence of the rice genome.</title>
        <authorList>
            <consortium name="International rice genome sequencing project (IRGSP)"/>
            <person name="Matsumoto T."/>
            <person name="Wu J."/>
            <person name="Kanamori H."/>
            <person name="Katayose Y."/>
            <person name="Fujisawa M."/>
            <person name="Namiki N."/>
            <person name="Mizuno H."/>
            <person name="Yamamoto K."/>
            <person name="Antonio B.A."/>
            <person name="Baba T."/>
            <person name="Sakata K."/>
            <person name="Nagamura Y."/>
            <person name="Aoki H."/>
            <person name="Arikawa K."/>
            <person name="Arita K."/>
            <person name="Bito T."/>
            <person name="Chiden Y."/>
            <person name="Fujitsuka N."/>
            <person name="Fukunaka R."/>
            <person name="Hamada M."/>
            <person name="Harada C."/>
            <person name="Hayashi A."/>
            <person name="Hijishita S."/>
            <person name="Honda M."/>
            <person name="Hosokawa S."/>
            <person name="Ichikawa Y."/>
            <person name="Idonuma A."/>
            <person name="Iijima M."/>
            <person name="Ikeda M."/>
            <person name="Ikeno M."/>
            <person name="Ito K."/>
            <person name="Ito S."/>
            <person name="Ito T."/>
            <person name="Ito Y."/>
            <person name="Ito Y."/>
            <person name="Iwabuchi A."/>
            <person name="Kamiya K."/>
            <person name="Karasawa W."/>
            <person name="Kurita K."/>
            <person name="Katagiri S."/>
            <person name="Kikuta A."/>
            <person name="Kobayashi H."/>
            <person name="Kobayashi N."/>
            <person name="Machita K."/>
            <person name="Maehara T."/>
            <person name="Masukawa M."/>
            <person name="Mizubayashi T."/>
            <person name="Mukai Y."/>
            <person name="Nagasaki H."/>
            <person name="Nagata Y."/>
            <person name="Naito S."/>
            <person name="Nakashima M."/>
            <person name="Nakama Y."/>
            <person name="Nakamichi Y."/>
            <person name="Nakamura M."/>
            <person name="Meguro A."/>
            <person name="Negishi M."/>
            <person name="Ohta I."/>
            <person name="Ohta T."/>
            <person name="Okamoto M."/>
            <person name="Ono N."/>
            <person name="Saji S."/>
            <person name="Sakaguchi M."/>
            <person name="Sakai K."/>
            <person name="Shibata M."/>
            <person name="Shimokawa T."/>
            <person name="Song J."/>
            <person name="Takazaki Y."/>
            <person name="Terasawa K."/>
            <person name="Tsugane M."/>
            <person name="Tsuji K."/>
            <person name="Ueda S."/>
            <person name="Waki K."/>
            <person name="Yamagata H."/>
            <person name="Yamamoto M."/>
            <person name="Yamamoto S."/>
            <person name="Yamane H."/>
            <person name="Yoshiki S."/>
            <person name="Yoshihara R."/>
            <person name="Yukawa K."/>
            <person name="Zhong H."/>
            <person name="Yano M."/>
            <person name="Yuan Q."/>
            <person name="Ouyang S."/>
            <person name="Liu J."/>
            <person name="Jones K.M."/>
            <person name="Gansberger K."/>
            <person name="Moffat K."/>
            <person name="Hill J."/>
            <person name="Bera J."/>
            <person name="Fadrosh D."/>
            <person name="Jin S."/>
            <person name="Johri S."/>
            <person name="Kim M."/>
            <person name="Overton L."/>
            <person name="Reardon M."/>
            <person name="Tsitrin T."/>
            <person name="Vuong H."/>
            <person name="Weaver B."/>
            <person name="Ciecko A."/>
            <person name="Tallon L."/>
            <person name="Jackson J."/>
            <person name="Pai G."/>
            <person name="Aken S.V."/>
            <person name="Utterback T."/>
            <person name="Reidmuller S."/>
            <person name="Feldblyum T."/>
            <person name="Hsiao J."/>
            <person name="Zismann V."/>
            <person name="Iobst S."/>
            <person name="de Vazeille A.R."/>
            <person name="Buell C.R."/>
            <person name="Ying K."/>
            <person name="Li Y."/>
            <person name="Lu T."/>
            <person name="Huang Y."/>
            <person name="Zhao Q."/>
            <person name="Feng Q."/>
            <person name="Zhang L."/>
            <person name="Zhu J."/>
            <person name="Weng Q."/>
            <person name="Mu J."/>
            <person name="Lu Y."/>
            <person name="Fan D."/>
            <person name="Liu Y."/>
            <person name="Guan J."/>
            <person name="Zhang Y."/>
            <person name="Yu S."/>
            <person name="Liu X."/>
            <person name="Zhang Y."/>
            <person name="Hong G."/>
            <person name="Han B."/>
            <person name="Choisne N."/>
            <person name="Demange N."/>
            <person name="Orjeda G."/>
            <person name="Samain S."/>
            <person name="Cattolico L."/>
            <person name="Pelletier E."/>
            <person name="Couloux A."/>
            <person name="Segurens B."/>
            <person name="Wincker P."/>
            <person name="D'Hont A."/>
            <person name="Scarpelli C."/>
            <person name="Weissenbach J."/>
            <person name="Salanoubat M."/>
            <person name="Quetier F."/>
            <person name="Yu Y."/>
            <person name="Kim H.R."/>
            <person name="Rambo T."/>
            <person name="Currie J."/>
            <person name="Collura K."/>
            <person name="Luo M."/>
            <person name="Yang T."/>
            <person name="Ammiraju J.S.S."/>
            <person name="Engler F."/>
            <person name="Soderlund C."/>
            <person name="Wing R.A."/>
            <person name="Palmer L.E."/>
            <person name="de la Bastide M."/>
            <person name="Spiegel L."/>
            <person name="Nascimento L."/>
            <person name="Zutavern T."/>
            <person name="O'Shaughnessy A."/>
            <person name="Dike S."/>
            <person name="Dedhia N."/>
            <person name="Preston R."/>
            <person name="Balija V."/>
            <person name="McCombie W.R."/>
            <person name="Chow T."/>
            <person name="Chen H."/>
            <person name="Chung M."/>
            <person name="Chen C."/>
            <person name="Shaw J."/>
            <person name="Wu H."/>
            <person name="Hsiao K."/>
            <person name="Chao Y."/>
            <person name="Chu M."/>
            <person name="Cheng C."/>
            <person name="Hour A."/>
            <person name="Lee P."/>
            <person name="Lin S."/>
            <person name="Lin Y."/>
            <person name="Liou J."/>
            <person name="Liu S."/>
            <person name="Hsing Y."/>
            <person name="Raghuvanshi S."/>
            <person name="Mohanty A."/>
            <person name="Bharti A.K."/>
            <person name="Gaur A."/>
            <person name="Gupta V."/>
            <person name="Kumar D."/>
            <person name="Ravi V."/>
            <person name="Vij S."/>
            <person name="Kapur A."/>
            <person name="Khurana P."/>
            <person name="Khurana P."/>
            <person name="Khurana J.P."/>
            <person name="Tyagi A.K."/>
            <person name="Gaikwad K."/>
            <person name="Singh A."/>
            <person name="Dalal V."/>
            <person name="Srivastava S."/>
            <person name="Dixit A."/>
            <person name="Pal A.K."/>
            <person name="Ghazi I.A."/>
            <person name="Yadav M."/>
            <person name="Pandit A."/>
            <person name="Bhargava A."/>
            <person name="Sureshbabu K."/>
            <person name="Batra K."/>
            <person name="Sharma T.R."/>
            <person name="Mohapatra T."/>
            <person name="Singh N.K."/>
            <person name="Messing J."/>
            <person name="Nelson A.B."/>
            <person name="Fuks G."/>
            <person name="Kavchok S."/>
            <person name="Keizer G."/>
            <person name="Linton E."/>
            <person name="Llaca V."/>
            <person name="Song R."/>
            <person name="Tanyolac B."/>
            <person name="Young S."/>
            <person name="Ho-Il K."/>
            <person name="Hahn J.H."/>
            <person name="Sangsakoo G."/>
            <person name="Vanavichit A."/>
            <person name="de Mattos Luiz.A.T."/>
            <person name="Zimmer P.D."/>
            <person name="Malone G."/>
            <person name="Dellagostin O."/>
            <person name="de Oliveira A.C."/>
            <person name="Bevan M."/>
            <person name="Bancroft I."/>
            <person name="Minx P."/>
            <person name="Cordum H."/>
            <person name="Wilson R."/>
            <person name="Cheng Z."/>
            <person name="Jin W."/>
            <person name="Jiang J."/>
            <person name="Leong S.A."/>
            <person name="Iwama H."/>
            <person name="Gojobori T."/>
            <person name="Itoh T."/>
            <person name="Niimura Y."/>
            <person name="Fujii Y."/>
            <person name="Habara T."/>
            <person name="Sakai H."/>
            <person name="Sato Y."/>
            <person name="Wilson G."/>
            <person name="Kumar K."/>
            <person name="McCouch S."/>
            <person name="Juretic N."/>
            <person name="Hoen D."/>
            <person name="Wright S."/>
            <person name="Bruskiewich R."/>
            <person name="Bureau T."/>
            <person name="Miyao A."/>
            <person name="Hirochika H."/>
            <person name="Nishikawa T."/>
            <person name="Kadowaki K."/>
            <person name="Sugiura M."/>
            <person name="Burr B."/>
            <person name="Sasaki T."/>
        </authorList>
    </citation>
    <scope>NUCLEOTIDE SEQUENCE [LARGE SCALE GENOMIC DNA]</scope>
    <source>
        <strain evidence="3">cv. Nipponbare</strain>
    </source>
</reference>
<accession>Q10KJ2</accession>
<proteinExistence type="predicted"/>
<dbReference type="AlphaFoldDB" id="Q10KJ2"/>
<keyword evidence="1" id="KW-1133">Transmembrane helix</keyword>
<evidence type="ECO:0000313" key="3">
    <source>
        <dbReference type="Proteomes" id="UP000000763"/>
    </source>
</evidence>
<sequence length="249" mass="27363">MAMTEAMATAAGLEFFLVEFYFFSRFFFFACNRLKRIFACGCAGRTEKLRFSQTLSRFRLEQPHATISFVRAHWLGEGSPVHERRQQRWGVVNEGAPVFRDGGGEEEGGEGGCELELADQPREGGGSSGQWAVEEDGVAAICGGRGGEDLVPQQLRLAGAPTVLRDAGSGLLCRPSCPHKNGKGRAEGGRMQISQLPLCLSRLPLPPPRHLLFAEAIVIGKTLMRMVASCWLYAWLTSSYWKLDAELPI</sequence>
<evidence type="ECO:0000256" key="1">
    <source>
        <dbReference type="SAM" id="Phobius"/>
    </source>
</evidence>
<evidence type="ECO:0000313" key="2">
    <source>
        <dbReference type="EMBL" id="AAR96229.1"/>
    </source>
</evidence>
<keyword evidence="1" id="KW-0472">Membrane</keyword>
<gene>
    <name evidence="2" type="ORF">OSJNBa0011H24.14</name>
</gene>
<keyword evidence="1" id="KW-0812">Transmembrane</keyword>
<dbReference type="Proteomes" id="UP000000763">
    <property type="component" value="Chromosome 3"/>
</dbReference>
<dbReference type="EMBL" id="AC084022">
    <property type="protein sequence ID" value="AAR96229.1"/>
    <property type="molecule type" value="Genomic_DNA"/>
</dbReference>